<evidence type="ECO:0000313" key="7">
    <source>
        <dbReference type="EMBL" id="MBR7829823.1"/>
    </source>
</evidence>
<dbReference type="PANTHER" id="PTHR11236">
    <property type="entry name" value="AMINOBENZOATE/ANTHRANILATE SYNTHASE"/>
    <property type="match status" value="1"/>
</dbReference>
<keyword evidence="8" id="KW-1185">Reference proteome</keyword>
<dbReference type="EC" id="4.1.3.27" evidence="1"/>
<dbReference type="InterPro" id="IPR029062">
    <property type="entry name" value="Class_I_gatase-like"/>
</dbReference>
<comment type="caution">
    <text evidence="7">The sequence shown here is derived from an EMBL/GenBank/DDBJ whole genome shotgun (WGS) entry which is preliminary data.</text>
</comment>
<dbReference type="PROSITE" id="PS51273">
    <property type="entry name" value="GATASE_TYPE_1"/>
    <property type="match status" value="1"/>
</dbReference>
<name>A0A941EFK8_9ACTN</name>
<organism evidence="7 8">
    <name type="scientific">Actinospica acidithermotolerans</name>
    <dbReference type="NCBI Taxonomy" id="2828514"/>
    <lineage>
        <taxon>Bacteria</taxon>
        <taxon>Bacillati</taxon>
        <taxon>Actinomycetota</taxon>
        <taxon>Actinomycetes</taxon>
        <taxon>Catenulisporales</taxon>
        <taxon>Actinospicaceae</taxon>
        <taxon>Actinospica</taxon>
    </lineage>
</organism>
<dbReference type="Proteomes" id="UP000676325">
    <property type="component" value="Unassembled WGS sequence"/>
</dbReference>
<dbReference type="AlphaFoldDB" id="A0A941EFK8"/>
<dbReference type="InterPro" id="IPR005801">
    <property type="entry name" value="ADC_synthase"/>
</dbReference>
<accession>A0A941EFK8</accession>
<evidence type="ECO:0000256" key="4">
    <source>
        <dbReference type="ARBA" id="ARBA00047683"/>
    </source>
</evidence>
<dbReference type="InterPro" id="IPR006221">
    <property type="entry name" value="TrpG/PapA_dom"/>
</dbReference>
<dbReference type="InterPro" id="IPR015890">
    <property type="entry name" value="Chorismate_C"/>
</dbReference>
<dbReference type="PANTHER" id="PTHR11236:SF49">
    <property type="entry name" value="ANTHRANILATE SYNTHASE COMPONENT 1"/>
    <property type="match status" value="1"/>
</dbReference>
<dbReference type="CDD" id="cd01743">
    <property type="entry name" value="GATase1_Anthranilate_Synthase"/>
    <property type="match status" value="1"/>
</dbReference>
<dbReference type="GO" id="GO:0000162">
    <property type="term" value="P:L-tryptophan biosynthetic process"/>
    <property type="evidence" value="ECO:0007669"/>
    <property type="project" value="TreeGrafter"/>
</dbReference>
<sequence>MSTLLDAVLSDSPPPFALIHRGGRLEVLAGEVGEYKSLADLPLDTETAGPRTDLLALVPFRQIAERGFECVDDNTPLLALKVAEHAELAVAEVRARIEDVPAELSAEGFDIDDDAYAAIVRDVLENEIGRGLGANFVIKRTYQARIADFGPRVALSLFSRLLAQETGAYWTFLVHTGRGTLIGASPERHVGLDAGVASMNPISGTYRYPAGGPDLDGVLEFLNDPKEIDELYMVVDEELKMMSLVCDGGGRVTGPRLKEMAKLAHTEYFIEGYSSLDPRELCRGTLFAPTVTGSPLESACQVIRKYEPEGRGYYAGALALFGRDADGLVSLDSAILIRSAQISPEGALRLGVGATLVRHSSPEREVAETAAKAAGLLGVLRGTSTRTSKSAAAPAGFARHPRVAAALDNRNDAISDFWLAPLGARRRALPELEGLRVLVVDAEDTFTGMLGDELAAMGPAITVRRFDECAPADVRGFDFTVLGPGPGDPRELAHPKIRHLDETAGLLLRERRPFLAVCLSHQVLSRRLGLELMRLPVPNQGLQREIEFFDGPERVGFYNSFAAHAPADGFRALGVGTVAVSRDPYTGEVHGLLGPHFASTQFHAESLLTLDGPQILGGLVLRALTGASQGTETRA</sequence>
<feature type="domain" description="Chorismate-utilising enzyme C-terminal" evidence="6">
    <location>
        <begin position="114"/>
        <end position="372"/>
    </location>
</feature>
<feature type="domain" description="Glutamine amidotransferase" evidence="5">
    <location>
        <begin position="438"/>
        <end position="616"/>
    </location>
</feature>
<evidence type="ECO:0000259" key="5">
    <source>
        <dbReference type="Pfam" id="PF00117"/>
    </source>
</evidence>
<evidence type="ECO:0000313" key="8">
    <source>
        <dbReference type="Proteomes" id="UP000676325"/>
    </source>
</evidence>
<dbReference type="Pfam" id="PF00425">
    <property type="entry name" value="Chorismate_bind"/>
    <property type="match status" value="1"/>
</dbReference>
<dbReference type="Gene3D" id="3.60.120.10">
    <property type="entry name" value="Anthranilate synthase"/>
    <property type="match status" value="1"/>
</dbReference>
<proteinExistence type="predicted"/>
<dbReference type="PRINTS" id="PR00097">
    <property type="entry name" value="ANTSNTHASEII"/>
</dbReference>
<comment type="catalytic activity">
    <reaction evidence="4">
        <text>chorismate + L-glutamine = anthranilate + pyruvate + L-glutamate + H(+)</text>
        <dbReference type="Rhea" id="RHEA:21732"/>
        <dbReference type="ChEBI" id="CHEBI:15361"/>
        <dbReference type="ChEBI" id="CHEBI:15378"/>
        <dbReference type="ChEBI" id="CHEBI:16567"/>
        <dbReference type="ChEBI" id="CHEBI:29748"/>
        <dbReference type="ChEBI" id="CHEBI:29985"/>
        <dbReference type="ChEBI" id="CHEBI:58359"/>
        <dbReference type="EC" id="4.1.3.27"/>
    </reaction>
</comment>
<dbReference type="InterPro" id="IPR019999">
    <property type="entry name" value="Anth_synth_I-like"/>
</dbReference>
<dbReference type="InterPro" id="IPR017926">
    <property type="entry name" value="GATASE"/>
</dbReference>
<dbReference type="Gene3D" id="3.40.50.880">
    <property type="match status" value="1"/>
</dbReference>
<evidence type="ECO:0000256" key="2">
    <source>
        <dbReference type="ARBA" id="ARBA00022962"/>
    </source>
</evidence>
<gene>
    <name evidence="7" type="ORF">KDK95_26195</name>
</gene>
<evidence type="ECO:0000256" key="1">
    <source>
        <dbReference type="ARBA" id="ARBA00012266"/>
    </source>
</evidence>
<dbReference type="RefSeq" id="WP_212520957.1">
    <property type="nucleotide sequence ID" value="NZ_JAGSOH010000101.1"/>
</dbReference>
<dbReference type="EMBL" id="JAGSOH010000101">
    <property type="protein sequence ID" value="MBR7829823.1"/>
    <property type="molecule type" value="Genomic_DNA"/>
</dbReference>
<keyword evidence="3" id="KW-0456">Lyase</keyword>
<dbReference type="SUPFAM" id="SSF52317">
    <property type="entry name" value="Class I glutamine amidotransferase-like"/>
    <property type="match status" value="1"/>
</dbReference>
<evidence type="ECO:0000259" key="6">
    <source>
        <dbReference type="Pfam" id="PF00425"/>
    </source>
</evidence>
<dbReference type="Pfam" id="PF00117">
    <property type="entry name" value="GATase"/>
    <property type="match status" value="1"/>
</dbReference>
<dbReference type="GO" id="GO:0004049">
    <property type="term" value="F:anthranilate synthase activity"/>
    <property type="evidence" value="ECO:0007669"/>
    <property type="project" value="UniProtKB-EC"/>
</dbReference>
<evidence type="ECO:0000256" key="3">
    <source>
        <dbReference type="ARBA" id="ARBA00023239"/>
    </source>
</evidence>
<reference evidence="7" key="1">
    <citation type="submission" date="2021-04" db="EMBL/GenBank/DDBJ databases">
        <title>Genome based classification of Actinospica acidithermotolerans sp. nov., an actinobacterium isolated from an Indonesian hot spring.</title>
        <authorList>
            <person name="Kusuma A.B."/>
            <person name="Putra K.E."/>
            <person name="Nafisah S."/>
            <person name="Loh J."/>
            <person name="Nouioui I."/>
            <person name="Goodfellow M."/>
        </authorList>
    </citation>
    <scope>NUCLEOTIDE SEQUENCE</scope>
    <source>
        <strain evidence="7">MGRD01-02</strain>
    </source>
</reference>
<protein>
    <recommendedName>
        <fullName evidence="1">anthranilate synthase</fullName>
        <ecNumber evidence="1">4.1.3.27</ecNumber>
    </recommendedName>
</protein>
<keyword evidence="2" id="KW-0315">Glutamine amidotransferase</keyword>
<dbReference type="SUPFAM" id="SSF56322">
    <property type="entry name" value="ADC synthase"/>
    <property type="match status" value="1"/>
</dbReference>
<dbReference type="PRINTS" id="PR00096">
    <property type="entry name" value="GATASE"/>
</dbReference>